<name>A0A3B0ZI31_9ZZZZ</name>
<sequence length="52" mass="5955">MRAWFGGFTSVKRRKLIVINNAFVAMEKDTKNVAEEQGNNNTDINLTGYYID</sequence>
<dbReference type="EMBL" id="UOFO01000109">
    <property type="protein sequence ID" value="VAW86977.1"/>
    <property type="molecule type" value="Genomic_DNA"/>
</dbReference>
<reference evidence="1" key="1">
    <citation type="submission" date="2018-06" db="EMBL/GenBank/DDBJ databases">
        <authorList>
            <person name="Zhirakovskaya E."/>
        </authorList>
    </citation>
    <scope>NUCLEOTIDE SEQUENCE</scope>
</reference>
<evidence type="ECO:0000313" key="1">
    <source>
        <dbReference type="EMBL" id="VAW86977.1"/>
    </source>
</evidence>
<protein>
    <submittedName>
        <fullName evidence="1">Uncharacterized protein</fullName>
    </submittedName>
</protein>
<organism evidence="1">
    <name type="scientific">hydrothermal vent metagenome</name>
    <dbReference type="NCBI Taxonomy" id="652676"/>
    <lineage>
        <taxon>unclassified sequences</taxon>
        <taxon>metagenomes</taxon>
        <taxon>ecological metagenomes</taxon>
    </lineage>
</organism>
<proteinExistence type="predicted"/>
<gene>
    <name evidence="1" type="ORF">MNBD_GAMMA16-565</name>
</gene>
<accession>A0A3B0ZI31</accession>
<dbReference type="AlphaFoldDB" id="A0A3B0ZI31"/>